<name>A0AAN6D235_9ASCO</name>
<dbReference type="Proteomes" id="UP000738402">
    <property type="component" value="Unassembled WGS sequence"/>
</dbReference>
<evidence type="ECO:0000313" key="2">
    <source>
        <dbReference type="EMBL" id="KAG7761843.1"/>
    </source>
</evidence>
<comment type="caution">
    <text evidence="1">The sequence shown here is derived from an EMBL/GenBank/DDBJ whole genome shotgun (WGS) entry which is preliminary data.</text>
</comment>
<reference evidence="1 3" key="1">
    <citation type="journal article" date="2021" name="G3 (Bethesda)">
        <title>Genomic diversity, chromosomal rearrangements, and interspecies hybridization in the ogataea polymorpha species complex.</title>
        <authorList>
            <person name="Hanson S.J."/>
            <person name="Cinneide E.O."/>
            <person name="Salzberg L.I."/>
            <person name="Wolfe K.H."/>
            <person name="McGowan J."/>
            <person name="Fitzpatrick D.A."/>
            <person name="Matlin K."/>
        </authorList>
    </citation>
    <scope>NUCLEOTIDE SEQUENCE</scope>
    <source>
        <strain evidence="2">81-436-3</strain>
        <strain evidence="1">83-405-1</strain>
    </source>
</reference>
<dbReference type="Proteomes" id="UP000697297">
    <property type="component" value="Unassembled WGS sequence"/>
</dbReference>
<proteinExistence type="predicted"/>
<sequence length="106" mass="11361">MSLVSAIAFHGDEVAAEAQNRDPCLAATKLLITDPAAWKSQTRDECLVVQMSAGSRAVHKGAVNGQRRACSPSVAAEEQLRWSAIEFASRIQSQSICPQSISDTEC</sequence>
<evidence type="ECO:0000313" key="1">
    <source>
        <dbReference type="EMBL" id="KAG7724178.1"/>
    </source>
</evidence>
<dbReference type="EMBL" id="JAHLUN010000019">
    <property type="protein sequence ID" value="KAG7761843.1"/>
    <property type="molecule type" value="Genomic_DNA"/>
</dbReference>
<evidence type="ECO:0000313" key="4">
    <source>
        <dbReference type="Proteomes" id="UP000738402"/>
    </source>
</evidence>
<dbReference type="EMBL" id="JAHLUH010000018">
    <property type="protein sequence ID" value="KAG7724178.1"/>
    <property type="molecule type" value="Genomic_DNA"/>
</dbReference>
<evidence type="ECO:0000313" key="3">
    <source>
        <dbReference type="Proteomes" id="UP000697297"/>
    </source>
</evidence>
<protein>
    <submittedName>
        <fullName evidence="1">Uncharacterized protein</fullName>
    </submittedName>
</protein>
<accession>A0AAN6D235</accession>
<organism evidence="1 4">
    <name type="scientific">Ogataea haglerorum</name>
    <dbReference type="NCBI Taxonomy" id="1937702"/>
    <lineage>
        <taxon>Eukaryota</taxon>
        <taxon>Fungi</taxon>
        <taxon>Dikarya</taxon>
        <taxon>Ascomycota</taxon>
        <taxon>Saccharomycotina</taxon>
        <taxon>Pichiomycetes</taxon>
        <taxon>Pichiales</taxon>
        <taxon>Pichiaceae</taxon>
        <taxon>Ogataea</taxon>
    </lineage>
</organism>
<gene>
    <name evidence="1" type="ORF">KL933_004929</name>
    <name evidence="2" type="ORF">KL946_005069</name>
</gene>
<dbReference type="AlphaFoldDB" id="A0AAN6D235"/>
<keyword evidence="3" id="KW-1185">Reference proteome</keyword>